<dbReference type="Gene3D" id="2.120.10.10">
    <property type="match status" value="1"/>
</dbReference>
<accession>A0ABR2ZEF2</accession>
<dbReference type="SUPFAM" id="SSF110296">
    <property type="entry name" value="Oligoxyloglucan reducing end-specific cellobiohydrolase"/>
    <property type="match status" value="1"/>
</dbReference>
<name>A0ABR2ZEF2_9AGAR</name>
<evidence type="ECO:0000313" key="2">
    <source>
        <dbReference type="EMBL" id="KAL0059617.1"/>
    </source>
</evidence>
<proteinExistence type="predicted"/>
<dbReference type="PANTHER" id="PTHR38792">
    <property type="entry name" value="BNR/ASP-BOX REPEAT DOMAIN PROTEIN (AFU_ORTHOLOGUE AFUA_7G06430)-RELATED"/>
    <property type="match status" value="1"/>
</dbReference>
<dbReference type="Proteomes" id="UP001437256">
    <property type="component" value="Unassembled WGS sequence"/>
</dbReference>
<dbReference type="CDD" id="cd15482">
    <property type="entry name" value="Sialidase_non-viral"/>
    <property type="match status" value="1"/>
</dbReference>
<organism evidence="2 3">
    <name type="scientific">Marasmius tenuissimus</name>
    <dbReference type="NCBI Taxonomy" id="585030"/>
    <lineage>
        <taxon>Eukaryota</taxon>
        <taxon>Fungi</taxon>
        <taxon>Dikarya</taxon>
        <taxon>Basidiomycota</taxon>
        <taxon>Agaricomycotina</taxon>
        <taxon>Agaricomycetes</taxon>
        <taxon>Agaricomycetidae</taxon>
        <taxon>Agaricales</taxon>
        <taxon>Marasmiineae</taxon>
        <taxon>Marasmiaceae</taxon>
        <taxon>Marasmius</taxon>
    </lineage>
</organism>
<reference evidence="2 3" key="1">
    <citation type="submission" date="2024-05" db="EMBL/GenBank/DDBJ databases">
        <title>A draft genome resource for the thread blight pathogen Marasmius tenuissimus strain MS-2.</title>
        <authorList>
            <person name="Yulfo-Soto G.E."/>
            <person name="Baruah I.K."/>
            <person name="Amoako-Attah I."/>
            <person name="Bukari Y."/>
            <person name="Meinhardt L.W."/>
            <person name="Bailey B.A."/>
            <person name="Cohen S.P."/>
        </authorList>
    </citation>
    <scope>NUCLEOTIDE SEQUENCE [LARGE SCALE GENOMIC DNA]</scope>
    <source>
        <strain evidence="2 3">MS-2</strain>
    </source>
</reference>
<evidence type="ECO:0008006" key="4">
    <source>
        <dbReference type="Google" id="ProtNLM"/>
    </source>
</evidence>
<keyword evidence="1" id="KW-0732">Signal</keyword>
<feature type="signal peptide" evidence="1">
    <location>
        <begin position="1"/>
        <end position="21"/>
    </location>
</feature>
<keyword evidence="3" id="KW-1185">Reference proteome</keyword>
<protein>
    <recommendedName>
        <fullName evidence="4">Glycoside hydrolase family 93 protein</fullName>
    </recommendedName>
</protein>
<dbReference type="EMBL" id="JBBXMP010000215">
    <property type="protein sequence ID" value="KAL0059617.1"/>
    <property type="molecule type" value="Genomic_DNA"/>
</dbReference>
<feature type="chain" id="PRO_5047128859" description="Glycoside hydrolase family 93 protein" evidence="1">
    <location>
        <begin position="22"/>
        <end position="384"/>
    </location>
</feature>
<evidence type="ECO:0000313" key="3">
    <source>
        <dbReference type="Proteomes" id="UP001437256"/>
    </source>
</evidence>
<comment type="caution">
    <text evidence="2">The sequence shown here is derived from an EMBL/GenBank/DDBJ whole genome shotgun (WGS) entry which is preliminary data.</text>
</comment>
<sequence length="384" mass="41935">MLTTLLGGLLGVLAFSLAAQALDTVTPYTDRVIFAPPSNWPVPRTLYARSVLIANDGADKNVLLATWENYSPEPPIVWFPVYRSTDLGQTWNQISNITDTQNGWGLRYQPNLFELPVKIGNFAAGTIIAAGNSIPTDLSQTRIDVYASTDKGRTWKFVSHVASGGRAEPTNGLTPIWEPFMLVYNGQLVIYYSDQRDPAHGQKLVHQVTSDLLNWGSVVNDVAMPTYEDRPGMPTIALLPNGKYILTYEYQGAPANLAAYYRISDSPLTFQNTTGYNIRATTGEQTKSSPVVAWTPYGGSNGTIVVSANSHEGLFINKQLGAVGSPWTYASTGGMRGYARDVKVLPDNQQIFLVVGGRWEGRQSGVGYGEELALKIVELLDTTC</sequence>
<dbReference type="PANTHER" id="PTHR38792:SF3">
    <property type="entry name" value="BNR_ASP-BOX REPEAT DOMAIN PROTEIN (AFU_ORTHOLOGUE AFUA_7G06430)-RELATED"/>
    <property type="match status" value="1"/>
</dbReference>
<gene>
    <name evidence="2" type="ORF">AAF712_013629</name>
</gene>
<evidence type="ECO:0000256" key="1">
    <source>
        <dbReference type="SAM" id="SignalP"/>
    </source>
</evidence>